<accession>A0A1R3T2H9</accession>
<dbReference type="KEGG" id="psac:PSM36_0558"/>
<evidence type="ECO:0000256" key="1">
    <source>
        <dbReference type="ARBA" id="ARBA00022741"/>
    </source>
</evidence>
<name>A0A1R3T2H9_9BACT</name>
<dbReference type="InterPro" id="IPR003593">
    <property type="entry name" value="AAA+_ATPase"/>
</dbReference>
<proteinExistence type="predicted"/>
<dbReference type="GO" id="GO:0016887">
    <property type="term" value="F:ATP hydrolysis activity"/>
    <property type="evidence" value="ECO:0007669"/>
    <property type="project" value="InterPro"/>
</dbReference>
<dbReference type="PANTHER" id="PTHR43038:SF3">
    <property type="entry name" value="ABC TRANSPORTER G FAMILY MEMBER 20 ISOFORM X1"/>
    <property type="match status" value="1"/>
</dbReference>
<gene>
    <name evidence="4" type="ORF">PSM36_0558</name>
</gene>
<protein>
    <submittedName>
        <fullName evidence="4">Daunorubicin/doxorubicin resistance ATP-binding protein</fullName>
    </submittedName>
</protein>
<keyword evidence="5" id="KW-1185">Reference proteome</keyword>
<dbReference type="Proteomes" id="UP000187464">
    <property type="component" value="Chromosome I"/>
</dbReference>
<dbReference type="Gene3D" id="3.40.50.300">
    <property type="entry name" value="P-loop containing nucleotide triphosphate hydrolases"/>
    <property type="match status" value="1"/>
</dbReference>
<dbReference type="PROSITE" id="PS50893">
    <property type="entry name" value="ABC_TRANSPORTER_2"/>
    <property type="match status" value="1"/>
</dbReference>
<keyword evidence="2 4" id="KW-0067">ATP-binding</keyword>
<dbReference type="STRING" id="1642647.PSM36_0558"/>
<dbReference type="Pfam" id="PF00005">
    <property type="entry name" value="ABC_tran"/>
    <property type="match status" value="1"/>
</dbReference>
<keyword evidence="1" id="KW-0547">Nucleotide-binding</keyword>
<reference evidence="4 5" key="1">
    <citation type="submission" date="2016-08" db="EMBL/GenBank/DDBJ databases">
        <authorList>
            <person name="Seilhamer J.J."/>
        </authorList>
    </citation>
    <scope>NUCLEOTIDE SEQUENCE [LARGE SCALE GENOMIC DNA]</scope>
    <source>
        <strain evidence="4">M3/6</strain>
    </source>
</reference>
<dbReference type="SMART" id="SM00382">
    <property type="entry name" value="AAA"/>
    <property type="match status" value="1"/>
</dbReference>
<evidence type="ECO:0000256" key="2">
    <source>
        <dbReference type="ARBA" id="ARBA00022840"/>
    </source>
</evidence>
<organism evidence="4 5">
    <name type="scientific">Proteiniphilum saccharofermentans</name>
    <dbReference type="NCBI Taxonomy" id="1642647"/>
    <lineage>
        <taxon>Bacteria</taxon>
        <taxon>Pseudomonadati</taxon>
        <taxon>Bacteroidota</taxon>
        <taxon>Bacteroidia</taxon>
        <taxon>Bacteroidales</taxon>
        <taxon>Dysgonomonadaceae</taxon>
        <taxon>Proteiniphilum</taxon>
    </lineage>
</organism>
<feature type="domain" description="ABC transporter" evidence="3">
    <location>
        <begin position="4"/>
        <end position="233"/>
    </location>
</feature>
<dbReference type="InterPro" id="IPR003439">
    <property type="entry name" value="ABC_transporter-like_ATP-bd"/>
</dbReference>
<dbReference type="RefSeq" id="WP_076928682.1">
    <property type="nucleotide sequence ID" value="NZ_LT605205.1"/>
</dbReference>
<dbReference type="GO" id="GO:0005524">
    <property type="term" value="F:ATP binding"/>
    <property type="evidence" value="ECO:0007669"/>
    <property type="project" value="UniProtKB-KW"/>
</dbReference>
<evidence type="ECO:0000313" key="5">
    <source>
        <dbReference type="Proteomes" id="UP000187464"/>
    </source>
</evidence>
<evidence type="ECO:0000259" key="3">
    <source>
        <dbReference type="PROSITE" id="PS50893"/>
    </source>
</evidence>
<dbReference type="InterPro" id="IPR027417">
    <property type="entry name" value="P-loop_NTPase"/>
</dbReference>
<evidence type="ECO:0000313" key="4">
    <source>
        <dbReference type="EMBL" id="SCD19388.1"/>
    </source>
</evidence>
<dbReference type="AlphaFoldDB" id="A0A1R3T2H9"/>
<dbReference type="EMBL" id="LT605205">
    <property type="protein sequence ID" value="SCD19388.1"/>
    <property type="molecule type" value="Genomic_DNA"/>
</dbReference>
<sequence length="238" mass="26615">MLNIRTDRLTRDFGTLRAVDNVSIEAGRGEIIGLLGANGAGKSTLIRMLCGLVKPTSGRGEVVGFDIVRQGAKIRRKIGYMGQQSTLFEDLTVRENIEFYAAVYGMSRRETRNRMNELMHDLRIGRYADKRIATLPSGWRQMLAFSTAMLHRPEVVFLDEPTSGLDAISRRELWNRISLEAGTGTTVMVSTHYLDEAFYCTRLIILEEGKVRVCGKTETVKSAGGADGLTHYFIHHEA</sequence>
<dbReference type="PANTHER" id="PTHR43038">
    <property type="entry name" value="ATP-BINDING CASSETTE, SUB-FAMILY H, MEMBER 1"/>
    <property type="match status" value="1"/>
</dbReference>
<dbReference type="SUPFAM" id="SSF52540">
    <property type="entry name" value="P-loop containing nucleoside triphosphate hydrolases"/>
    <property type="match status" value="1"/>
</dbReference>